<evidence type="ECO:0000313" key="8">
    <source>
        <dbReference type="Proteomes" id="UP000292639"/>
    </source>
</evidence>
<evidence type="ECO:0000256" key="2">
    <source>
        <dbReference type="ARBA" id="ARBA00022989"/>
    </source>
</evidence>
<dbReference type="GO" id="GO:0005886">
    <property type="term" value="C:plasma membrane"/>
    <property type="evidence" value="ECO:0007669"/>
    <property type="project" value="TreeGrafter"/>
</dbReference>
<evidence type="ECO:0000256" key="5">
    <source>
        <dbReference type="SAM" id="Phobius"/>
    </source>
</evidence>
<evidence type="ECO:0000259" key="6">
    <source>
        <dbReference type="PROSITE" id="PS50850"/>
    </source>
</evidence>
<gene>
    <name evidence="7" type="ORF">DNJ96_13710</name>
</gene>
<feature type="compositionally biased region" description="Low complexity" evidence="4">
    <location>
        <begin position="421"/>
        <end position="435"/>
    </location>
</feature>
<feature type="transmembrane region" description="Helical" evidence="5">
    <location>
        <begin position="102"/>
        <end position="119"/>
    </location>
</feature>
<feature type="transmembrane region" description="Helical" evidence="5">
    <location>
        <begin position="327"/>
        <end position="345"/>
    </location>
</feature>
<feature type="transmembrane region" description="Helical" evidence="5">
    <location>
        <begin position="233"/>
        <end position="253"/>
    </location>
</feature>
<reference evidence="7 8" key="1">
    <citation type="submission" date="2018-06" db="EMBL/GenBank/DDBJ databases">
        <title>Three novel Pseudomonas species isolated from symptomatic oak.</title>
        <authorList>
            <person name="Bueno-Gonzalez V."/>
            <person name="Brady C."/>
        </authorList>
    </citation>
    <scope>NUCLEOTIDE SEQUENCE [LARGE SCALE GENOMIC DNA]</scope>
    <source>
        <strain evidence="7 8">P17C</strain>
    </source>
</reference>
<feature type="transmembrane region" description="Helical" evidence="5">
    <location>
        <begin position="265"/>
        <end position="283"/>
    </location>
</feature>
<proteinExistence type="predicted"/>
<feature type="transmembrane region" description="Helical" evidence="5">
    <location>
        <begin position="156"/>
        <end position="178"/>
    </location>
</feature>
<dbReference type="PANTHER" id="PTHR23521:SF3">
    <property type="entry name" value="MFS TRANSPORTER"/>
    <property type="match status" value="1"/>
</dbReference>
<dbReference type="Proteomes" id="UP000292639">
    <property type="component" value="Unassembled WGS sequence"/>
</dbReference>
<dbReference type="OrthoDB" id="9810614at2"/>
<feature type="region of interest" description="Disordered" evidence="4">
    <location>
        <begin position="398"/>
        <end position="443"/>
    </location>
</feature>
<evidence type="ECO:0000313" key="7">
    <source>
        <dbReference type="EMBL" id="TBU93493.1"/>
    </source>
</evidence>
<dbReference type="CDD" id="cd17477">
    <property type="entry name" value="MFS_YcaD_like"/>
    <property type="match status" value="1"/>
</dbReference>
<dbReference type="InterPro" id="IPR036259">
    <property type="entry name" value="MFS_trans_sf"/>
</dbReference>
<feature type="transmembrane region" description="Helical" evidence="5">
    <location>
        <begin position="131"/>
        <end position="150"/>
    </location>
</feature>
<feature type="domain" description="Major facilitator superfamily (MFS) profile" evidence="6">
    <location>
        <begin position="199"/>
        <end position="443"/>
    </location>
</feature>
<evidence type="ECO:0000256" key="1">
    <source>
        <dbReference type="ARBA" id="ARBA00022692"/>
    </source>
</evidence>
<feature type="transmembrane region" description="Helical" evidence="5">
    <location>
        <begin position="74"/>
        <end position="96"/>
    </location>
</feature>
<feature type="transmembrane region" description="Helical" evidence="5">
    <location>
        <begin position="39"/>
        <end position="62"/>
    </location>
</feature>
<dbReference type="EMBL" id="QJUP01000020">
    <property type="protein sequence ID" value="TBU93493.1"/>
    <property type="molecule type" value="Genomic_DNA"/>
</dbReference>
<feature type="transmembrane region" description="Helical" evidence="5">
    <location>
        <begin position="351"/>
        <end position="370"/>
    </location>
</feature>
<feature type="compositionally biased region" description="Acidic residues" evidence="4">
    <location>
        <begin position="407"/>
        <end position="420"/>
    </location>
</feature>
<sequence>MKSLLAPISSLLAGVALLLLGHGLLNTLLTLRGVEEGYTTSLIGLLMSGYFIGYLLGTWLAPPLIRRIGHIRTFAFYAALAATTALLHILIVSPWVWMLLRVLYGVAMVTLYMVIESWLNAKVSGEKRGQVFAIYMAVNLGALAVAQQLLSLDSPMNFTLFALSAILICCALMPITLTRQVQPSLPDIPPTDLLQLARIAPLPLMAAALSGLALGGFWGLAPVYASQSGFDSSGIGLLMSLTILGGAVLQWPLGLLSDRKDRRKVMLWVVSLAALLALLMTPLSAGPLLLGLMFVWGGLVFSIYSIAMAQMVDHLNPDEILSGSSGMLLAFGLGSAIGPGLAGALMHFGPWTLPLFFATSLAPLALYTLYRARHVVDLVSAPYGHFTPILRTSPTVMEMMPDSPQNAEEDVEDASAEESTGDAAATTATAVSDAPAPDPAEHK</sequence>
<protein>
    <submittedName>
        <fullName evidence="7">MFS transporter</fullName>
    </submittedName>
</protein>
<comment type="caution">
    <text evidence="7">The sequence shown here is derived from an EMBL/GenBank/DDBJ whole genome shotgun (WGS) entry which is preliminary data.</text>
</comment>
<evidence type="ECO:0000256" key="4">
    <source>
        <dbReference type="SAM" id="MobiDB-lite"/>
    </source>
</evidence>
<dbReference type="InterPro" id="IPR011701">
    <property type="entry name" value="MFS"/>
</dbReference>
<dbReference type="GO" id="GO:0022857">
    <property type="term" value="F:transmembrane transporter activity"/>
    <property type="evidence" value="ECO:0007669"/>
    <property type="project" value="InterPro"/>
</dbReference>
<dbReference type="SUPFAM" id="SSF103473">
    <property type="entry name" value="MFS general substrate transporter"/>
    <property type="match status" value="1"/>
</dbReference>
<organism evidence="7 8">
    <name type="scientific">Stutzerimonas kirkiae</name>
    <dbReference type="NCBI Taxonomy" id="2211392"/>
    <lineage>
        <taxon>Bacteria</taxon>
        <taxon>Pseudomonadati</taxon>
        <taxon>Pseudomonadota</taxon>
        <taxon>Gammaproteobacteria</taxon>
        <taxon>Pseudomonadales</taxon>
        <taxon>Pseudomonadaceae</taxon>
        <taxon>Stutzerimonas</taxon>
    </lineage>
</organism>
<keyword evidence="2 5" id="KW-1133">Transmembrane helix</keyword>
<dbReference type="PROSITE" id="PS50850">
    <property type="entry name" value="MFS"/>
    <property type="match status" value="1"/>
</dbReference>
<dbReference type="PANTHER" id="PTHR23521">
    <property type="entry name" value="TRANSPORTER MFS SUPERFAMILY"/>
    <property type="match status" value="1"/>
</dbReference>
<feature type="transmembrane region" description="Helical" evidence="5">
    <location>
        <begin position="289"/>
        <end position="307"/>
    </location>
</feature>
<keyword evidence="1 5" id="KW-0812">Transmembrane</keyword>
<dbReference type="Pfam" id="PF07690">
    <property type="entry name" value="MFS_1"/>
    <property type="match status" value="2"/>
</dbReference>
<dbReference type="AlphaFoldDB" id="A0A4Q9R2G9"/>
<evidence type="ECO:0000256" key="3">
    <source>
        <dbReference type="ARBA" id="ARBA00023136"/>
    </source>
</evidence>
<dbReference type="Gene3D" id="1.20.1250.20">
    <property type="entry name" value="MFS general substrate transporter like domains"/>
    <property type="match status" value="2"/>
</dbReference>
<keyword evidence="3 5" id="KW-0472">Membrane</keyword>
<feature type="transmembrane region" description="Helical" evidence="5">
    <location>
        <begin position="199"/>
        <end position="221"/>
    </location>
</feature>
<accession>A0A4Q9R2G9</accession>
<dbReference type="RefSeq" id="WP_131184819.1">
    <property type="nucleotide sequence ID" value="NZ_QJUO01000018.1"/>
</dbReference>
<name>A0A4Q9R2G9_9GAMM</name>
<keyword evidence="8" id="KW-1185">Reference proteome</keyword>
<dbReference type="InterPro" id="IPR047200">
    <property type="entry name" value="MFS_YcaD-like"/>
</dbReference>
<dbReference type="InterPro" id="IPR020846">
    <property type="entry name" value="MFS_dom"/>
</dbReference>